<sequence>MLKCFYSGNRHIYTNQGEGYYLLAYSRPWSLWDYKLAHHCLEPIGDINLKPCLSGLEWGAYLHPIISHTNFLGISSALLVM</sequence>
<keyword evidence="2" id="KW-1185">Reference proteome</keyword>
<evidence type="ECO:0000313" key="2">
    <source>
        <dbReference type="Proteomes" id="UP000824782"/>
    </source>
</evidence>
<comment type="caution">
    <text evidence="1">The sequence shown here is derived from an EMBL/GenBank/DDBJ whole genome shotgun (WGS) entry which is preliminary data.</text>
</comment>
<organism evidence="1 2">
    <name type="scientific">Engystomops pustulosus</name>
    <name type="common">Tungara frog</name>
    <name type="synonym">Physalaemus pustulosus</name>
    <dbReference type="NCBI Taxonomy" id="76066"/>
    <lineage>
        <taxon>Eukaryota</taxon>
        <taxon>Metazoa</taxon>
        <taxon>Chordata</taxon>
        <taxon>Craniata</taxon>
        <taxon>Vertebrata</taxon>
        <taxon>Euteleostomi</taxon>
        <taxon>Amphibia</taxon>
        <taxon>Batrachia</taxon>
        <taxon>Anura</taxon>
        <taxon>Neobatrachia</taxon>
        <taxon>Hyloidea</taxon>
        <taxon>Leptodactylidae</taxon>
        <taxon>Leiuperinae</taxon>
        <taxon>Engystomops</taxon>
    </lineage>
</organism>
<reference evidence="1" key="1">
    <citation type="thesis" date="2020" institute="ProQuest LLC" country="789 East Eisenhower Parkway, Ann Arbor, MI, USA">
        <title>Comparative Genomics and Chromosome Evolution.</title>
        <authorList>
            <person name="Mudd A.B."/>
        </authorList>
    </citation>
    <scope>NUCLEOTIDE SEQUENCE</scope>
    <source>
        <strain evidence="1">237g6f4</strain>
        <tissue evidence="1">Blood</tissue>
    </source>
</reference>
<dbReference type="EMBL" id="WNYA01000007">
    <property type="protein sequence ID" value="KAG8562662.1"/>
    <property type="molecule type" value="Genomic_DNA"/>
</dbReference>
<dbReference type="Proteomes" id="UP000824782">
    <property type="component" value="Unassembled WGS sequence"/>
</dbReference>
<dbReference type="AlphaFoldDB" id="A0AAV7AMW6"/>
<evidence type="ECO:0000313" key="1">
    <source>
        <dbReference type="EMBL" id="KAG8562662.1"/>
    </source>
</evidence>
<accession>A0AAV7AMW6</accession>
<gene>
    <name evidence="1" type="ORF">GDO81_015759</name>
</gene>
<protein>
    <submittedName>
        <fullName evidence="1">Uncharacterized protein</fullName>
    </submittedName>
</protein>
<name>A0AAV7AMW6_ENGPU</name>
<proteinExistence type="predicted"/>